<dbReference type="InterPro" id="IPR008972">
    <property type="entry name" value="Cupredoxin"/>
</dbReference>
<dbReference type="Proteomes" id="UP000306102">
    <property type="component" value="Unassembled WGS sequence"/>
</dbReference>
<evidence type="ECO:0000313" key="6">
    <source>
        <dbReference type="Proteomes" id="UP000306102"/>
    </source>
</evidence>
<dbReference type="Pfam" id="PF07732">
    <property type="entry name" value="Cu-oxidase_3"/>
    <property type="match status" value="1"/>
</dbReference>
<evidence type="ECO:0000313" key="5">
    <source>
        <dbReference type="EMBL" id="THF97360.1"/>
    </source>
</evidence>
<gene>
    <name evidence="5" type="ORF">TEA_014261</name>
</gene>
<dbReference type="InterPro" id="IPR011707">
    <property type="entry name" value="Cu-oxidase-like_N"/>
</dbReference>
<evidence type="ECO:0000259" key="3">
    <source>
        <dbReference type="Pfam" id="PF00394"/>
    </source>
</evidence>
<feature type="compositionally biased region" description="Basic and acidic residues" evidence="2">
    <location>
        <begin position="361"/>
        <end position="376"/>
    </location>
</feature>
<comment type="caution">
    <text evidence="5">The sequence shown here is derived from an EMBL/GenBank/DDBJ whole genome shotgun (WGS) entry which is preliminary data.</text>
</comment>
<dbReference type="STRING" id="542762.A0A4S4D4T7"/>
<dbReference type="GO" id="GO:0005507">
    <property type="term" value="F:copper ion binding"/>
    <property type="evidence" value="ECO:0007669"/>
    <property type="project" value="InterPro"/>
</dbReference>
<dbReference type="SUPFAM" id="SSF49503">
    <property type="entry name" value="Cupredoxins"/>
    <property type="match status" value="2"/>
</dbReference>
<sequence>MGLMKKGTLSEGLGFVFVKWMLVLFSMASLVHGKDHFYDFILKETNFTKLCVTKSMLTVNDSFPGPTIQVHKGDTAFVNVHNYGDYGVTIHWHGEKQPRNPWSDGPEYITQCHIKPGTNYTYEVIFFDEEGTLWWHAHSDWTLSSVHGAIVILLVEGTTYPFPEPDEEQIMVLGSWFTLDLNKKLHYDLLVGADLPRTDAYFINGQPGAFFNCSSAETIFQMSVDYGKTYLLRISNATVDSEFFFAITDHNVTVVGIDGSYFKPISTPSVVMSPGQTMNVLLTANQPLAIPTIGTNLVEAEDLSTFCPVQGQEKKGLYGVITAPAGPDPGVAGCQPGINPHQVGDPPLRHQWSSSTAPATDKFRPEYSARSQREPPGKARIFRAPLRVELDSGWWRQMHSPLGHQPQWYFFLMPTTNILLAYYSNITGVYDIDFPDFSTWFYNFTVMICQIIL</sequence>
<dbReference type="InterPro" id="IPR034288">
    <property type="entry name" value="CuRO_1_LCC"/>
</dbReference>
<dbReference type="PANTHER" id="PTHR11709">
    <property type="entry name" value="MULTI-COPPER OXIDASE"/>
    <property type="match status" value="1"/>
</dbReference>
<dbReference type="AlphaFoldDB" id="A0A4S4D4T7"/>
<evidence type="ECO:0008006" key="7">
    <source>
        <dbReference type="Google" id="ProtNLM"/>
    </source>
</evidence>
<dbReference type="InterPro" id="IPR045087">
    <property type="entry name" value="Cu-oxidase_fam"/>
</dbReference>
<dbReference type="InterPro" id="IPR001117">
    <property type="entry name" value="Cu-oxidase_2nd"/>
</dbReference>
<dbReference type="CDD" id="cd13849">
    <property type="entry name" value="CuRO_1_LCC_plant"/>
    <property type="match status" value="1"/>
</dbReference>
<evidence type="ECO:0000256" key="1">
    <source>
        <dbReference type="ARBA" id="ARBA00010609"/>
    </source>
</evidence>
<proteinExistence type="inferred from homology"/>
<dbReference type="PANTHER" id="PTHR11709:SF261">
    <property type="entry name" value="LACCASE"/>
    <property type="match status" value="1"/>
</dbReference>
<feature type="domain" description="Plastocyanin-like" evidence="4">
    <location>
        <begin position="43"/>
        <end position="152"/>
    </location>
</feature>
<comment type="similarity">
    <text evidence="1">Belongs to the multicopper oxidase family.</text>
</comment>
<dbReference type="Gene3D" id="2.60.40.420">
    <property type="entry name" value="Cupredoxins - blue copper proteins"/>
    <property type="match status" value="2"/>
</dbReference>
<feature type="region of interest" description="Disordered" evidence="2">
    <location>
        <begin position="351"/>
        <end position="376"/>
    </location>
</feature>
<evidence type="ECO:0000259" key="4">
    <source>
        <dbReference type="Pfam" id="PF07732"/>
    </source>
</evidence>
<dbReference type="GO" id="GO:0016491">
    <property type="term" value="F:oxidoreductase activity"/>
    <property type="evidence" value="ECO:0007669"/>
    <property type="project" value="TreeGrafter"/>
</dbReference>
<name>A0A4S4D4T7_CAMSN</name>
<feature type="domain" description="Plastocyanin-like" evidence="3">
    <location>
        <begin position="168"/>
        <end position="287"/>
    </location>
</feature>
<organism evidence="5 6">
    <name type="scientific">Camellia sinensis var. sinensis</name>
    <name type="common">China tea</name>
    <dbReference type="NCBI Taxonomy" id="542762"/>
    <lineage>
        <taxon>Eukaryota</taxon>
        <taxon>Viridiplantae</taxon>
        <taxon>Streptophyta</taxon>
        <taxon>Embryophyta</taxon>
        <taxon>Tracheophyta</taxon>
        <taxon>Spermatophyta</taxon>
        <taxon>Magnoliopsida</taxon>
        <taxon>eudicotyledons</taxon>
        <taxon>Gunneridae</taxon>
        <taxon>Pentapetalae</taxon>
        <taxon>asterids</taxon>
        <taxon>Ericales</taxon>
        <taxon>Theaceae</taxon>
        <taxon>Camellia</taxon>
    </lineage>
</organism>
<reference evidence="5 6" key="1">
    <citation type="journal article" date="2018" name="Proc. Natl. Acad. Sci. U.S.A.">
        <title>Draft genome sequence of Camellia sinensis var. sinensis provides insights into the evolution of the tea genome and tea quality.</title>
        <authorList>
            <person name="Wei C."/>
            <person name="Yang H."/>
            <person name="Wang S."/>
            <person name="Zhao J."/>
            <person name="Liu C."/>
            <person name="Gao L."/>
            <person name="Xia E."/>
            <person name="Lu Y."/>
            <person name="Tai Y."/>
            <person name="She G."/>
            <person name="Sun J."/>
            <person name="Cao H."/>
            <person name="Tong W."/>
            <person name="Gao Q."/>
            <person name="Li Y."/>
            <person name="Deng W."/>
            <person name="Jiang X."/>
            <person name="Wang W."/>
            <person name="Chen Q."/>
            <person name="Zhang S."/>
            <person name="Li H."/>
            <person name="Wu J."/>
            <person name="Wang P."/>
            <person name="Li P."/>
            <person name="Shi C."/>
            <person name="Zheng F."/>
            <person name="Jian J."/>
            <person name="Huang B."/>
            <person name="Shan D."/>
            <person name="Shi M."/>
            <person name="Fang C."/>
            <person name="Yue Y."/>
            <person name="Li F."/>
            <person name="Li D."/>
            <person name="Wei S."/>
            <person name="Han B."/>
            <person name="Jiang C."/>
            <person name="Yin Y."/>
            <person name="Xia T."/>
            <person name="Zhang Z."/>
            <person name="Bennetzen J.L."/>
            <person name="Zhao S."/>
            <person name="Wan X."/>
        </authorList>
    </citation>
    <scope>NUCLEOTIDE SEQUENCE [LARGE SCALE GENOMIC DNA]</scope>
    <source>
        <strain evidence="6">cv. Shuchazao</strain>
        <tissue evidence="5">Leaf</tissue>
    </source>
</reference>
<evidence type="ECO:0000256" key="2">
    <source>
        <dbReference type="SAM" id="MobiDB-lite"/>
    </source>
</evidence>
<accession>A0A4S4D4T7</accession>
<dbReference type="Pfam" id="PF00394">
    <property type="entry name" value="Cu-oxidase"/>
    <property type="match status" value="1"/>
</dbReference>
<dbReference type="EMBL" id="SDRB02012572">
    <property type="protein sequence ID" value="THF97360.1"/>
    <property type="molecule type" value="Genomic_DNA"/>
</dbReference>
<protein>
    <recommendedName>
        <fullName evidence="7">Laccase</fullName>
    </recommendedName>
</protein>
<keyword evidence="6" id="KW-1185">Reference proteome</keyword>